<evidence type="ECO:0000313" key="2">
    <source>
        <dbReference type="Proteomes" id="UP000000763"/>
    </source>
</evidence>
<name>Q0IYA6_ORYSJ</name>
<reference evidence="2" key="2">
    <citation type="journal article" date="2008" name="Nucleic Acids Res.">
        <title>The rice annotation project database (RAP-DB): 2008 update.</title>
        <authorList>
            <consortium name="The rice annotation project (RAP)"/>
        </authorList>
    </citation>
    <scope>GENOME REANNOTATION</scope>
    <source>
        <strain evidence="2">cv. Nipponbare</strain>
    </source>
</reference>
<dbReference type="KEGG" id="dosa:Os10g0345200"/>
<proteinExistence type="predicted"/>
<dbReference type="Proteomes" id="UP000000763">
    <property type="component" value="Chromosome 10"/>
</dbReference>
<reference evidence="1 2" key="1">
    <citation type="journal article" date="2005" name="Nature">
        <title>The map-based sequence of the rice genome.</title>
        <authorList>
            <consortium name="International rice genome sequencing project (IRGSP)"/>
            <person name="Matsumoto T."/>
            <person name="Wu J."/>
            <person name="Kanamori H."/>
            <person name="Katayose Y."/>
            <person name="Fujisawa M."/>
            <person name="Namiki N."/>
            <person name="Mizuno H."/>
            <person name="Yamamoto K."/>
            <person name="Antonio B.A."/>
            <person name="Baba T."/>
            <person name="Sakata K."/>
            <person name="Nagamura Y."/>
            <person name="Aoki H."/>
            <person name="Arikawa K."/>
            <person name="Arita K."/>
            <person name="Bito T."/>
            <person name="Chiden Y."/>
            <person name="Fujitsuka N."/>
            <person name="Fukunaka R."/>
            <person name="Hamada M."/>
            <person name="Harada C."/>
            <person name="Hayashi A."/>
            <person name="Hijishita S."/>
            <person name="Honda M."/>
            <person name="Hosokawa S."/>
            <person name="Ichikawa Y."/>
            <person name="Idonuma A."/>
            <person name="Iijima M."/>
            <person name="Ikeda M."/>
            <person name="Ikeno M."/>
            <person name="Ito K."/>
            <person name="Ito S."/>
            <person name="Ito T."/>
            <person name="Ito Y."/>
            <person name="Ito Y."/>
            <person name="Iwabuchi A."/>
            <person name="Kamiya K."/>
            <person name="Karasawa W."/>
            <person name="Kurita K."/>
            <person name="Katagiri S."/>
            <person name="Kikuta A."/>
            <person name="Kobayashi H."/>
            <person name="Kobayashi N."/>
            <person name="Machita K."/>
            <person name="Maehara T."/>
            <person name="Masukawa M."/>
            <person name="Mizubayashi T."/>
            <person name="Mukai Y."/>
            <person name="Nagasaki H."/>
            <person name="Nagata Y."/>
            <person name="Naito S."/>
            <person name="Nakashima M."/>
            <person name="Nakama Y."/>
            <person name="Nakamichi Y."/>
            <person name="Nakamura M."/>
            <person name="Meguro A."/>
            <person name="Negishi M."/>
            <person name="Ohta I."/>
            <person name="Ohta T."/>
            <person name="Okamoto M."/>
            <person name="Ono N."/>
            <person name="Saji S."/>
            <person name="Sakaguchi M."/>
            <person name="Sakai K."/>
            <person name="Shibata M."/>
            <person name="Shimokawa T."/>
            <person name="Song J."/>
            <person name="Takazaki Y."/>
            <person name="Terasawa K."/>
            <person name="Tsugane M."/>
            <person name="Tsuji K."/>
            <person name="Ueda S."/>
            <person name="Waki K."/>
            <person name="Yamagata H."/>
            <person name="Yamamoto M."/>
            <person name="Yamamoto S."/>
            <person name="Yamane H."/>
            <person name="Yoshiki S."/>
            <person name="Yoshihara R."/>
            <person name="Yukawa K."/>
            <person name="Zhong H."/>
            <person name="Yano M."/>
            <person name="Yuan Q."/>
            <person name="Ouyang S."/>
            <person name="Liu J."/>
            <person name="Jones K.M."/>
            <person name="Gansberger K."/>
            <person name="Moffat K."/>
            <person name="Hill J."/>
            <person name="Bera J."/>
            <person name="Fadrosh D."/>
            <person name="Jin S."/>
            <person name="Johri S."/>
            <person name="Kim M."/>
            <person name="Overton L."/>
            <person name="Reardon M."/>
            <person name="Tsitrin T."/>
            <person name="Vuong H."/>
            <person name="Weaver B."/>
            <person name="Ciecko A."/>
            <person name="Tallon L."/>
            <person name="Jackson J."/>
            <person name="Pai G."/>
            <person name="Aken S.V."/>
            <person name="Utterback T."/>
            <person name="Reidmuller S."/>
            <person name="Feldblyum T."/>
            <person name="Hsiao J."/>
            <person name="Zismann V."/>
            <person name="Iobst S."/>
            <person name="de Vazeille A.R."/>
            <person name="Buell C.R."/>
            <person name="Ying K."/>
            <person name="Li Y."/>
            <person name="Lu T."/>
            <person name="Huang Y."/>
            <person name="Zhao Q."/>
            <person name="Feng Q."/>
            <person name="Zhang L."/>
            <person name="Zhu J."/>
            <person name="Weng Q."/>
            <person name="Mu J."/>
            <person name="Lu Y."/>
            <person name="Fan D."/>
            <person name="Liu Y."/>
            <person name="Guan J."/>
            <person name="Zhang Y."/>
            <person name="Yu S."/>
            <person name="Liu X."/>
            <person name="Zhang Y."/>
            <person name="Hong G."/>
            <person name="Han B."/>
            <person name="Choisne N."/>
            <person name="Demange N."/>
            <person name="Orjeda G."/>
            <person name="Samain S."/>
            <person name="Cattolico L."/>
            <person name="Pelletier E."/>
            <person name="Couloux A."/>
            <person name="Segurens B."/>
            <person name="Wincker P."/>
            <person name="D'Hont A."/>
            <person name="Scarpelli C."/>
            <person name="Weissenbach J."/>
            <person name="Salanoubat M."/>
            <person name="Quetier F."/>
            <person name="Yu Y."/>
            <person name="Kim H.R."/>
            <person name="Rambo T."/>
            <person name="Currie J."/>
            <person name="Collura K."/>
            <person name="Luo M."/>
            <person name="Yang T."/>
            <person name="Ammiraju J.S.S."/>
            <person name="Engler F."/>
            <person name="Soderlund C."/>
            <person name="Wing R.A."/>
            <person name="Palmer L.E."/>
            <person name="de la Bastide M."/>
            <person name="Spiegel L."/>
            <person name="Nascimento L."/>
            <person name="Zutavern T."/>
            <person name="O'Shaughnessy A."/>
            <person name="Dike S."/>
            <person name="Dedhia N."/>
            <person name="Preston R."/>
            <person name="Balija V."/>
            <person name="McCombie W.R."/>
            <person name="Chow T."/>
            <person name="Chen H."/>
            <person name="Chung M."/>
            <person name="Chen C."/>
            <person name="Shaw J."/>
            <person name="Wu H."/>
            <person name="Hsiao K."/>
            <person name="Chao Y."/>
            <person name="Chu M."/>
            <person name="Cheng C."/>
            <person name="Hour A."/>
            <person name="Lee P."/>
            <person name="Lin S."/>
            <person name="Lin Y."/>
            <person name="Liou J."/>
            <person name="Liu S."/>
            <person name="Hsing Y."/>
            <person name="Raghuvanshi S."/>
            <person name="Mohanty A."/>
            <person name="Bharti A.K."/>
            <person name="Gaur A."/>
            <person name="Gupta V."/>
            <person name="Kumar D."/>
            <person name="Ravi V."/>
            <person name="Vij S."/>
            <person name="Kapur A."/>
            <person name="Khurana P."/>
            <person name="Khurana P."/>
            <person name="Khurana J.P."/>
            <person name="Tyagi A.K."/>
            <person name="Gaikwad K."/>
            <person name="Singh A."/>
            <person name="Dalal V."/>
            <person name="Srivastava S."/>
            <person name="Dixit A."/>
            <person name="Pal A.K."/>
            <person name="Ghazi I.A."/>
            <person name="Yadav M."/>
            <person name="Pandit A."/>
            <person name="Bhargava A."/>
            <person name="Sureshbabu K."/>
            <person name="Batra K."/>
            <person name="Sharma T.R."/>
            <person name="Mohapatra T."/>
            <person name="Singh N.K."/>
            <person name="Messing J."/>
            <person name="Nelson A.B."/>
            <person name="Fuks G."/>
            <person name="Kavchok S."/>
            <person name="Keizer G."/>
            <person name="Linton E."/>
            <person name="Llaca V."/>
            <person name="Song R."/>
            <person name="Tanyolac B."/>
            <person name="Young S."/>
            <person name="Ho-Il K."/>
            <person name="Hahn J.H."/>
            <person name="Sangsakoo G."/>
            <person name="Vanavichit A."/>
            <person name="de Mattos Luiz.A.T."/>
            <person name="Zimmer P.D."/>
            <person name="Malone G."/>
            <person name="Dellagostin O."/>
            <person name="de Oliveira A.C."/>
            <person name="Bevan M."/>
            <person name="Bancroft I."/>
            <person name="Minx P."/>
            <person name="Cordum H."/>
            <person name="Wilson R."/>
            <person name="Cheng Z."/>
            <person name="Jin W."/>
            <person name="Jiang J."/>
            <person name="Leong S.A."/>
            <person name="Iwama H."/>
            <person name="Gojobori T."/>
            <person name="Itoh T."/>
            <person name="Niimura Y."/>
            <person name="Fujii Y."/>
            <person name="Habara T."/>
            <person name="Sakai H."/>
            <person name="Sato Y."/>
            <person name="Wilson G."/>
            <person name="Kumar K."/>
            <person name="McCouch S."/>
            <person name="Juretic N."/>
            <person name="Hoen D."/>
            <person name="Wright S."/>
            <person name="Bruskiewich R."/>
            <person name="Bureau T."/>
            <person name="Miyao A."/>
            <person name="Hirochika H."/>
            <person name="Nishikawa T."/>
            <person name="Kadowaki K."/>
            <person name="Sugiura M."/>
            <person name="Burr B."/>
            <person name="Sasaki T."/>
        </authorList>
    </citation>
    <scope>NUCLEOTIDE SEQUENCE [LARGE SCALE GENOMIC DNA]</scope>
    <source>
        <strain evidence="2">cv. Nipponbare</strain>
    </source>
</reference>
<organism evidence="1 2">
    <name type="scientific">Oryza sativa subsp. japonica</name>
    <name type="common">Rice</name>
    <dbReference type="NCBI Taxonomy" id="39947"/>
    <lineage>
        <taxon>Eukaryota</taxon>
        <taxon>Viridiplantae</taxon>
        <taxon>Streptophyta</taxon>
        <taxon>Embryophyta</taxon>
        <taxon>Tracheophyta</taxon>
        <taxon>Spermatophyta</taxon>
        <taxon>Magnoliopsida</taxon>
        <taxon>Liliopsida</taxon>
        <taxon>Poales</taxon>
        <taxon>Poaceae</taxon>
        <taxon>BOP clade</taxon>
        <taxon>Oryzoideae</taxon>
        <taxon>Oryzeae</taxon>
        <taxon>Oryzinae</taxon>
        <taxon>Oryza</taxon>
        <taxon>Oryza sativa</taxon>
    </lineage>
</organism>
<dbReference type="AlphaFoldDB" id="Q0IYA6"/>
<accession>Q0IYA6</accession>
<evidence type="ECO:0000313" key="1">
    <source>
        <dbReference type="EMBL" id="BAF26309.1"/>
    </source>
</evidence>
<sequence>VSLHHNRGGRYWISDGFDESCQKVPYDMWSPREAELHYSEGPHRSGPS</sequence>
<protein>
    <submittedName>
        <fullName evidence="1">Os10g0345200 protein</fullName>
    </submittedName>
</protein>
<gene>
    <name evidence="1" type="ordered locus">Os10g0345200</name>
</gene>
<feature type="non-terminal residue" evidence="1">
    <location>
        <position position="1"/>
    </location>
</feature>
<feature type="non-terminal residue" evidence="1">
    <location>
        <position position="48"/>
    </location>
</feature>
<dbReference type="EMBL" id="AP008216">
    <property type="protein sequence ID" value="BAF26309.1"/>
    <property type="molecule type" value="Genomic_DNA"/>
</dbReference>